<dbReference type="GO" id="GO:0140359">
    <property type="term" value="F:ABC-type transporter activity"/>
    <property type="evidence" value="ECO:0007669"/>
    <property type="project" value="InterPro"/>
</dbReference>
<keyword evidence="4 6" id="KW-1133">Transmembrane helix</keyword>
<dbReference type="GO" id="GO:0071944">
    <property type="term" value="C:cell periphery"/>
    <property type="evidence" value="ECO:0007669"/>
    <property type="project" value="UniProtKB-ARBA"/>
</dbReference>
<keyword evidence="3 6" id="KW-0812">Transmembrane</keyword>
<feature type="domain" description="ABC-2 type transporter transmembrane" evidence="7">
    <location>
        <begin position="184"/>
        <end position="396"/>
    </location>
</feature>
<dbReference type="InterPro" id="IPR013525">
    <property type="entry name" value="ABC2_TM"/>
</dbReference>
<feature type="transmembrane region" description="Helical" evidence="6">
    <location>
        <begin position="347"/>
        <end position="368"/>
    </location>
</feature>
<keyword evidence="5 6" id="KW-0472">Membrane</keyword>
<dbReference type="SUPFAM" id="SSF52540">
    <property type="entry name" value="P-loop containing nucleoside triphosphate hydrolases"/>
    <property type="match status" value="1"/>
</dbReference>
<keyword evidence="9" id="KW-1185">Reference proteome</keyword>
<feature type="transmembrane region" description="Helical" evidence="6">
    <location>
        <begin position="375"/>
        <end position="394"/>
    </location>
</feature>
<dbReference type="Gene3D" id="3.40.50.300">
    <property type="entry name" value="P-loop containing nucleotide triphosphate hydrolases"/>
    <property type="match status" value="1"/>
</dbReference>
<feature type="transmembrane region" description="Helical" evidence="6">
    <location>
        <begin position="204"/>
        <end position="224"/>
    </location>
</feature>
<evidence type="ECO:0000259" key="7">
    <source>
        <dbReference type="Pfam" id="PF01061"/>
    </source>
</evidence>
<protein>
    <recommendedName>
        <fullName evidence="7">ABC-2 type transporter transmembrane domain-containing protein</fullName>
    </recommendedName>
</protein>
<feature type="transmembrane region" description="Helical" evidence="6">
    <location>
        <begin position="231"/>
        <end position="250"/>
    </location>
</feature>
<dbReference type="OrthoDB" id="66620at2759"/>
<keyword evidence="2" id="KW-0813">Transport</keyword>
<reference evidence="8" key="2">
    <citation type="submission" date="2020-11" db="EMBL/GenBank/DDBJ databases">
        <authorList>
            <person name="Cecchin M."/>
            <person name="Marcolungo L."/>
            <person name="Rossato M."/>
            <person name="Girolomoni L."/>
            <person name="Cosentino E."/>
            <person name="Cuine S."/>
            <person name="Li-Beisson Y."/>
            <person name="Delledonne M."/>
            <person name="Ballottari M."/>
        </authorList>
    </citation>
    <scope>NUCLEOTIDE SEQUENCE</scope>
    <source>
        <strain evidence="8">211/11P</strain>
        <tissue evidence="8">Whole cell</tissue>
    </source>
</reference>
<dbReference type="Pfam" id="PF01061">
    <property type="entry name" value="ABC2_membrane"/>
    <property type="match status" value="1"/>
</dbReference>
<evidence type="ECO:0000256" key="3">
    <source>
        <dbReference type="ARBA" id="ARBA00022692"/>
    </source>
</evidence>
<feature type="transmembrane region" description="Helical" evidence="6">
    <location>
        <begin position="433"/>
        <end position="452"/>
    </location>
</feature>
<proteinExistence type="predicted"/>
<evidence type="ECO:0000256" key="2">
    <source>
        <dbReference type="ARBA" id="ARBA00022448"/>
    </source>
</evidence>
<dbReference type="InterPro" id="IPR027417">
    <property type="entry name" value="P-loop_NTPase"/>
</dbReference>
<gene>
    <name evidence="8" type="ORF">D9Q98_003358</name>
</gene>
<evidence type="ECO:0000313" key="9">
    <source>
        <dbReference type="Proteomes" id="UP001055712"/>
    </source>
</evidence>
<dbReference type="PANTHER" id="PTHR19241">
    <property type="entry name" value="ATP-BINDING CASSETTE TRANSPORTER"/>
    <property type="match status" value="1"/>
</dbReference>
<dbReference type="AlphaFoldDB" id="A0A9D4YYE8"/>
<organism evidence="8 9">
    <name type="scientific">Chlorella vulgaris</name>
    <name type="common">Green alga</name>
    <dbReference type="NCBI Taxonomy" id="3077"/>
    <lineage>
        <taxon>Eukaryota</taxon>
        <taxon>Viridiplantae</taxon>
        <taxon>Chlorophyta</taxon>
        <taxon>core chlorophytes</taxon>
        <taxon>Trebouxiophyceae</taxon>
        <taxon>Chlorellales</taxon>
        <taxon>Chlorellaceae</taxon>
        <taxon>Chlorella clade</taxon>
        <taxon>Chlorella</taxon>
    </lineage>
</organism>
<comment type="caution">
    <text evidence="8">The sequence shown here is derived from an EMBL/GenBank/DDBJ whole genome shotgun (WGS) entry which is preliminary data.</text>
</comment>
<evidence type="ECO:0000256" key="4">
    <source>
        <dbReference type="ARBA" id="ARBA00022989"/>
    </source>
</evidence>
<dbReference type="GO" id="GO:0016020">
    <property type="term" value="C:membrane"/>
    <property type="evidence" value="ECO:0007669"/>
    <property type="project" value="UniProtKB-SubCell"/>
</dbReference>
<accession>A0A9D4YYE8</accession>
<sequence>MALVELDKLRDSYVGVPGVSGLSVEQRKRLTLAVELVANPSIVFMDEPTSGLDARAAGVVMDAVRATVDTGRTVVCTIHQPSVDIFQAFDELLLLKPGGSTIFFGLWAIPGVSPCPLNYNPANWMLEVSSPANEEALGIDFAQVFSSSSLSRDMDAAIAKHEVPKPGAAPLQYSEMHTSSFGAQLVANLRRDFTVYNRAPEYNVVRAVVTILIGFCFGTMFWRLGDNRTTVAGVLNIMGVLYSSTLFLGISNCLTVQHLVSAQRTVFYRERAAGMYSPFSFALAQQLVEVPYLVGQTVVYAAMVYWMVWFDRSASKFFWFCLLFYLTLHYFTTLGMAAVNLTASVQLANVLSSFLFGFFNLLAGFLIPIPAMPRYWFWAAYLNPVCWSIYGLVITQLGSFSNESITDLSGVTMTIPEFLSSRFQYETYMEGPIVVILIAFVLAFSTLACLSLKMLNFQRR</sequence>
<reference evidence="8" key="1">
    <citation type="journal article" date="2019" name="Plant J.">
        <title>Chlorella vulgaris genome assembly and annotation reveals the molecular basis for metabolic acclimation to high light conditions.</title>
        <authorList>
            <person name="Cecchin M."/>
            <person name="Marcolungo L."/>
            <person name="Rossato M."/>
            <person name="Girolomoni L."/>
            <person name="Cosentino E."/>
            <person name="Cuine S."/>
            <person name="Li-Beisson Y."/>
            <person name="Delledonne M."/>
            <person name="Ballottari M."/>
        </authorList>
    </citation>
    <scope>NUCLEOTIDE SEQUENCE</scope>
    <source>
        <strain evidence="8">211/11P</strain>
    </source>
</reference>
<comment type="subcellular location">
    <subcellularLocation>
        <location evidence="1">Membrane</location>
        <topology evidence="1">Multi-pass membrane protein</topology>
    </subcellularLocation>
</comment>
<dbReference type="EMBL" id="SIDB01000004">
    <property type="protein sequence ID" value="KAI3433547.1"/>
    <property type="molecule type" value="Genomic_DNA"/>
</dbReference>
<feature type="transmembrane region" description="Helical" evidence="6">
    <location>
        <begin position="290"/>
        <end position="310"/>
    </location>
</feature>
<evidence type="ECO:0000256" key="5">
    <source>
        <dbReference type="ARBA" id="ARBA00023136"/>
    </source>
</evidence>
<evidence type="ECO:0000256" key="6">
    <source>
        <dbReference type="SAM" id="Phobius"/>
    </source>
</evidence>
<feature type="transmembrane region" description="Helical" evidence="6">
    <location>
        <begin position="317"/>
        <end position="341"/>
    </location>
</feature>
<evidence type="ECO:0000313" key="8">
    <source>
        <dbReference type="EMBL" id="KAI3433547.1"/>
    </source>
</evidence>
<name>A0A9D4YYE8_CHLVU</name>
<dbReference type="Proteomes" id="UP001055712">
    <property type="component" value="Unassembled WGS sequence"/>
</dbReference>
<evidence type="ECO:0000256" key="1">
    <source>
        <dbReference type="ARBA" id="ARBA00004141"/>
    </source>
</evidence>